<dbReference type="Proteomes" id="UP000238312">
    <property type="component" value="Unassembled WGS sequence"/>
</dbReference>
<organism evidence="2 3">
    <name type="scientific">Nonomuraea fuscirosea</name>
    <dbReference type="NCBI Taxonomy" id="1291556"/>
    <lineage>
        <taxon>Bacteria</taxon>
        <taxon>Bacillati</taxon>
        <taxon>Actinomycetota</taxon>
        <taxon>Actinomycetes</taxon>
        <taxon>Streptosporangiales</taxon>
        <taxon>Streptosporangiaceae</taxon>
        <taxon>Nonomuraea</taxon>
    </lineage>
</organism>
<gene>
    <name evidence="2" type="ORF">B0I32_11671</name>
</gene>
<feature type="domain" description="Thiopeptide-type bacteriocin biosynthesis" evidence="1">
    <location>
        <begin position="28"/>
        <end position="303"/>
    </location>
</feature>
<sequence length="314" mass="34135">MTTGLSAGRGGGGESGKRVLPVAGARSWISAHIFYDGDLDLVITDLLDTVHSRLDHAAAGQGLFFLRYWEGGPHLRVRVLAGPGRADDVRRILSGAVADSLNRLPAPVRVTQEDYDGYAPSMAALERLRSYERHRRPPNSFAFIPYRPETEKYGTGAALHAVEDHFVRCSAAVRGLLATRPSHDRRTTAAFAVLALNRWIAARGIGWPEQETPPWPPGGRSRYERRRPALRAITERTRALAANPPGDPSGFAGALAASASELAGRLGEPEVAPVLDMCAHLTCNRLGVSLDEELHLRDWAARTFADLAREEALA</sequence>
<comment type="caution">
    <text evidence="2">The sequence shown here is derived from an EMBL/GenBank/DDBJ whole genome shotgun (WGS) entry which is preliminary data.</text>
</comment>
<evidence type="ECO:0000313" key="2">
    <source>
        <dbReference type="EMBL" id="PRX60680.1"/>
    </source>
</evidence>
<protein>
    <submittedName>
        <fullName evidence="2">Thiopeptide-type bacteriocin biosynthesis protein</fullName>
    </submittedName>
</protein>
<dbReference type="EMBL" id="PVNG01000016">
    <property type="protein sequence ID" value="PRX60680.1"/>
    <property type="molecule type" value="Genomic_DNA"/>
</dbReference>
<accession>A0A2T0MQY5</accession>
<dbReference type="InterPro" id="IPR023809">
    <property type="entry name" value="Thiopep_bacteriocin_synth_dom"/>
</dbReference>
<dbReference type="Pfam" id="PF14028">
    <property type="entry name" value="Lant_dehydr_C"/>
    <property type="match status" value="1"/>
</dbReference>
<evidence type="ECO:0000313" key="3">
    <source>
        <dbReference type="Proteomes" id="UP000238312"/>
    </source>
</evidence>
<evidence type="ECO:0000259" key="1">
    <source>
        <dbReference type="Pfam" id="PF14028"/>
    </source>
</evidence>
<reference evidence="2 3" key="1">
    <citation type="submission" date="2018-03" db="EMBL/GenBank/DDBJ databases">
        <title>Genomic Encyclopedia of Type Strains, Phase III (KMG-III): the genomes of soil and plant-associated and newly described type strains.</title>
        <authorList>
            <person name="Whitman W."/>
        </authorList>
    </citation>
    <scope>NUCLEOTIDE SEQUENCE [LARGE SCALE GENOMIC DNA]</scope>
    <source>
        <strain evidence="2 3">CGMCC 4.7104</strain>
    </source>
</reference>
<name>A0A2T0MQY5_9ACTN</name>
<keyword evidence="3" id="KW-1185">Reference proteome</keyword>
<dbReference type="RefSeq" id="WP_181308046.1">
    <property type="nucleotide sequence ID" value="NZ_PVNG01000016.1"/>
</dbReference>
<proteinExistence type="predicted"/>
<dbReference type="AlphaFoldDB" id="A0A2T0MQY5"/>